<keyword evidence="7" id="KW-1185">Reference proteome</keyword>
<keyword evidence="2" id="KW-0418">Kinase</keyword>
<dbReference type="SUPFAM" id="SSF56112">
    <property type="entry name" value="Protein kinase-like (PK-like)"/>
    <property type="match status" value="1"/>
</dbReference>
<accession>A0ABD0YBJ5</accession>
<keyword evidence="2" id="KW-0723">Serine/threonine-protein kinase</keyword>
<dbReference type="InterPro" id="IPR011009">
    <property type="entry name" value="Kinase-like_dom_sf"/>
</dbReference>
<gene>
    <name evidence="6" type="ORF">AAG570_008361</name>
</gene>
<evidence type="ECO:0000256" key="4">
    <source>
        <dbReference type="ARBA" id="ARBA00023242"/>
    </source>
</evidence>
<proteinExistence type="predicted"/>
<sequence>MSIVGYVVGLGDRHGENILLDTTCGDGECFKIPEIVPFRLTHNMVKAMGPTGTEGSFVHSCQITNRILRSHKDELLAVITPFSYESELKRKPSATTFGPEDYTDAQVRVPFKI</sequence>
<dbReference type="Gene3D" id="1.10.1070.11">
    <property type="entry name" value="Phosphatidylinositol 3-/4-kinase, catalytic domain"/>
    <property type="match status" value="1"/>
</dbReference>
<comment type="subcellular location">
    <subcellularLocation>
        <location evidence="1">Nucleus</location>
    </subcellularLocation>
</comment>
<evidence type="ECO:0000256" key="3">
    <source>
        <dbReference type="ARBA" id="ARBA00022763"/>
    </source>
</evidence>
<keyword evidence="3" id="KW-0227">DNA damage</keyword>
<protein>
    <recommendedName>
        <fullName evidence="5">PI3K/PI4K catalytic domain-containing protein</fullName>
    </recommendedName>
</protein>
<dbReference type="GO" id="GO:0006974">
    <property type="term" value="P:DNA damage response"/>
    <property type="evidence" value="ECO:0007669"/>
    <property type="project" value="UniProtKB-KW"/>
</dbReference>
<keyword evidence="4" id="KW-0539">Nucleus</keyword>
<dbReference type="GO" id="GO:0005634">
    <property type="term" value="C:nucleus"/>
    <property type="evidence" value="ECO:0007669"/>
    <property type="project" value="UniProtKB-SubCell"/>
</dbReference>
<evidence type="ECO:0000256" key="1">
    <source>
        <dbReference type="ARBA" id="ARBA00004123"/>
    </source>
</evidence>
<dbReference type="InterPro" id="IPR000403">
    <property type="entry name" value="PI3/4_kinase_cat_dom"/>
</dbReference>
<keyword evidence="2" id="KW-0808">Transferase</keyword>
<dbReference type="Pfam" id="PF00454">
    <property type="entry name" value="PI3_PI4_kinase"/>
    <property type="match status" value="1"/>
</dbReference>
<evidence type="ECO:0000313" key="7">
    <source>
        <dbReference type="Proteomes" id="UP001558652"/>
    </source>
</evidence>
<name>A0ABD0YBJ5_9HEMI</name>
<comment type="caution">
    <text evidence="6">The sequence shown here is derived from an EMBL/GenBank/DDBJ whole genome shotgun (WGS) entry which is preliminary data.</text>
</comment>
<reference evidence="6 7" key="1">
    <citation type="submission" date="2024-07" db="EMBL/GenBank/DDBJ databases">
        <title>Chromosome-level genome assembly of the water stick insect Ranatra chinensis (Heteroptera: Nepidae).</title>
        <authorList>
            <person name="Liu X."/>
        </authorList>
    </citation>
    <scope>NUCLEOTIDE SEQUENCE [LARGE SCALE GENOMIC DNA]</scope>
    <source>
        <strain evidence="6">Cailab_2021Rc</strain>
        <tissue evidence="6">Muscle</tissue>
    </source>
</reference>
<evidence type="ECO:0000256" key="2">
    <source>
        <dbReference type="ARBA" id="ARBA00022527"/>
    </source>
</evidence>
<dbReference type="PANTHER" id="PTHR11139:SF69">
    <property type="entry name" value="SERINE_THREONINE-PROTEIN KINASE ATR"/>
    <property type="match status" value="1"/>
</dbReference>
<feature type="domain" description="PI3K/PI4K catalytic" evidence="5">
    <location>
        <begin position="1"/>
        <end position="113"/>
    </location>
</feature>
<dbReference type="PANTHER" id="PTHR11139">
    <property type="entry name" value="ATAXIA TELANGIECTASIA MUTATED ATM -RELATED"/>
    <property type="match status" value="1"/>
</dbReference>
<dbReference type="InterPro" id="IPR050517">
    <property type="entry name" value="DDR_Repair_Kinase"/>
</dbReference>
<dbReference type="EMBL" id="JBFDAA010000023">
    <property type="protein sequence ID" value="KAL1110284.1"/>
    <property type="molecule type" value="Genomic_DNA"/>
</dbReference>
<organism evidence="6 7">
    <name type="scientific">Ranatra chinensis</name>
    <dbReference type="NCBI Taxonomy" id="642074"/>
    <lineage>
        <taxon>Eukaryota</taxon>
        <taxon>Metazoa</taxon>
        <taxon>Ecdysozoa</taxon>
        <taxon>Arthropoda</taxon>
        <taxon>Hexapoda</taxon>
        <taxon>Insecta</taxon>
        <taxon>Pterygota</taxon>
        <taxon>Neoptera</taxon>
        <taxon>Paraneoptera</taxon>
        <taxon>Hemiptera</taxon>
        <taxon>Heteroptera</taxon>
        <taxon>Panheteroptera</taxon>
        <taxon>Nepomorpha</taxon>
        <taxon>Nepidae</taxon>
        <taxon>Ranatrinae</taxon>
        <taxon>Ranatra</taxon>
    </lineage>
</organism>
<dbReference type="InterPro" id="IPR036940">
    <property type="entry name" value="PI3/4_kinase_cat_sf"/>
</dbReference>
<evidence type="ECO:0000259" key="5">
    <source>
        <dbReference type="PROSITE" id="PS50290"/>
    </source>
</evidence>
<evidence type="ECO:0000313" key="6">
    <source>
        <dbReference type="EMBL" id="KAL1110284.1"/>
    </source>
</evidence>
<dbReference type="PROSITE" id="PS50290">
    <property type="entry name" value="PI3_4_KINASE_3"/>
    <property type="match status" value="1"/>
</dbReference>
<dbReference type="AlphaFoldDB" id="A0ABD0YBJ5"/>
<dbReference type="GO" id="GO:0004674">
    <property type="term" value="F:protein serine/threonine kinase activity"/>
    <property type="evidence" value="ECO:0007669"/>
    <property type="project" value="UniProtKB-KW"/>
</dbReference>
<dbReference type="Proteomes" id="UP001558652">
    <property type="component" value="Unassembled WGS sequence"/>
</dbReference>